<feature type="domain" description="F-box" evidence="1">
    <location>
        <begin position="3"/>
        <end position="47"/>
    </location>
</feature>
<gene>
    <name evidence="2" type="ORF">C1645_801533</name>
</gene>
<proteinExistence type="predicted"/>
<reference evidence="2 3" key="1">
    <citation type="submission" date="2018-06" db="EMBL/GenBank/DDBJ databases">
        <title>Comparative genomics reveals the genomic features of Rhizophagus irregularis, R. cerebriforme, R. diaphanum and Gigaspora rosea, and their symbiotic lifestyle signature.</title>
        <authorList>
            <person name="Morin E."/>
            <person name="San Clemente H."/>
            <person name="Chen E.C.H."/>
            <person name="De La Providencia I."/>
            <person name="Hainaut M."/>
            <person name="Kuo A."/>
            <person name="Kohler A."/>
            <person name="Murat C."/>
            <person name="Tang N."/>
            <person name="Roy S."/>
            <person name="Loubradou J."/>
            <person name="Henrissat B."/>
            <person name="Grigoriev I.V."/>
            <person name="Corradi N."/>
            <person name="Roux C."/>
            <person name="Martin F.M."/>
        </authorList>
    </citation>
    <scope>NUCLEOTIDE SEQUENCE [LARGE SCALE GENOMIC DNA]</scope>
    <source>
        <strain evidence="2 3">DAOM 227022</strain>
    </source>
</reference>
<dbReference type="SUPFAM" id="SSF81383">
    <property type="entry name" value="F-box domain"/>
    <property type="match status" value="1"/>
</dbReference>
<dbReference type="Proteomes" id="UP000265703">
    <property type="component" value="Unassembled WGS sequence"/>
</dbReference>
<evidence type="ECO:0000259" key="1">
    <source>
        <dbReference type="Pfam" id="PF12937"/>
    </source>
</evidence>
<accession>A0A397TSU2</accession>
<evidence type="ECO:0000313" key="3">
    <source>
        <dbReference type="Proteomes" id="UP000265703"/>
    </source>
</evidence>
<dbReference type="InterPro" id="IPR036047">
    <property type="entry name" value="F-box-like_dom_sf"/>
</dbReference>
<dbReference type="InterPro" id="IPR001810">
    <property type="entry name" value="F-box_dom"/>
</dbReference>
<evidence type="ECO:0000313" key="2">
    <source>
        <dbReference type="EMBL" id="RIA97954.1"/>
    </source>
</evidence>
<comment type="caution">
    <text evidence="2">The sequence shown here is derived from an EMBL/GenBank/DDBJ whole genome shotgun (WGS) entry which is preliminary data.</text>
</comment>
<dbReference type="Pfam" id="PF12937">
    <property type="entry name" value="F-box-like"/>
    <property type="match status" value="1"/>
</dbReference>
<keyword evidence="3" id="KW-1185">Reference proteome</keyword>
<organism evidence="2 3">
    <name type="scientific">Glomus cerebriforme</name>
    <dbReference type="NCBI Taxonomy" id="658196"/>
    <lineage>
        <taxon>Eukaryota</taxon>
        <taxon>Fungi</taxon>
        <taxon>Fungi incertae sedis</taxon>
        <taxon>Mucoromycota</taxon>
        <taxon>Glomeromycotina</taxon>
        <taxon>Glomeromycetes</taxon>
        <taxon>Glomerales</taxon>
        <taxon>Glomeraceae</taxon>
        <taxon>Glomus</taxon>
    </lineage>
</organism>
<dbReference type="OrthoDB" id="2013775at2759"/>
<sequence>MASKLPNETLQHIFSYIEDTKSLYSIIQVNHAWSQNSIKFLYKKPFRNDIKLNNQIEIIFRFLPFIEKDKDLGKYLRKFILDEKENDEILIKDDDDDHHQSKEKEVQDFTLPKHAMFDYPSFVTHLDFQNLFTTVTEFFIIYKEVFDIWKIEKQKRVDQFEIQESSSSSTSFTILEPSKLDKILSYILTILRIITFRRANIIWLKIDLKYKDIKRFLNTKNIENDDDNWEDDDSDFDSDDEHVDILKVTKFYKTIFRIEECFKFHLKMDITKNCFTRLEYLNYGRIFSKLNILKILSNLCKYLKIIHIEEHDLPNIQEPLTSLIRNQQHLEHIKIIGNDNSRDDYYDDGIFEIMSSLESVAGSLKKIEFLKIYIRNEEAFKFLIKCDNLESLYLEDSYITLKNIEWISLADLSKLGCLKLINNQSNEELSVMKINPFERIFQNKKISSNLHEILLQNPFMNNFNLLESVGVNCKNLVSFSTYIITEQDIQNLFIILKNCSKLELLNFCYLSDLYLDNIKTDFIINLAKRLPGRLLCLGLYGLIRYFYEFQYFLENSAVNLKLLVVKNSYGFEKLTEYELFVRKWSEEKGITLKEFRCISDKDLFLIKWE</sequence>
<dbReference type="CDD" id="cd09917">
    <property type="entry name" value="F-box_SF"/>
    <property type="match status" value="1"/>
</dbReference>
<dbReference type="AlphaFoldDB" id="A0A397TSU2"/>
<name>A0A397TSU2_9GLOM</name>
<dbReference type="SUPFAM" id="SSF52047">
    <property type="entry name" value="RNI-like"/>
    <property type="match status" value="1"/>
</dbReference>
<protein>
    <recommendedName>
        <fullName evidence="1">F-box domain-containing protein</fullName>
    </recommendedName>
</protein>
<dbReference type="EMBL" id="QKYT01000023">
    <property type="protein sequence ID" value="RIA97954.1"/>
    <property type="molecule type" value="Genomic_DNA"/>
</dbReference>